<organism evidence="1 2">
    <name type="scientific">Ameca splendens</name>
    <dbReference type="NCBI Taxonomy" id="208324"/>
    <lineage>
        <taxon>Eukaryota</taxon>
        <taxon>Metazoa</taxon>
        <taxon>Chordata</taxon>
        <taxon>Craniata</taxon>
        <taxon>Vertebrata</taxon>
        <taxon>Euteleostomi</taxon>
        <taxon>Actinopterygii</taxon>
        <taxon>Neopterygii</taxon>
        <taxon>Teleostei</taxon>
        <taxon>Neoteleostei</taxon>
        <taxon>Acanthomorphata</taxon>
        <taxon>Ovalentaria</taxon>
        <taxon>Atherinomorphae</taxon>
        <taxon>Cyprinodontiformes</taxon>
        <taxon>Goodeidae</taxon>
        <taxon>Ameca</taxon>
    </lineage>
</organism>
<gene>
    <name evidence="1" type="ORF">AMECASPLE_025264</name>
</gene>
<dbReference type="EMBL" id="JAHRIP010077711">
    <property type="protein sequence ID" value="MEQ2311888.1"/>
    <property type="molecule type" value="Genomic_DNA"/>
</dbReference>
<evidence type="ECO:0000313" key="1">
    <source>
        <dbReference type="EMBL" id="MEQ2311888.1"/>
    </source>
</evidence>
<sequence>MFMKKINFTVDFWIYKRIHRYKRSSSLRFGCFAQDTSFAMTHIFFDIMFHRIPVLTLMTCITMHSPQHLASQSDWNTFFLLTGCLDTRYNTPSRVVSLLQCLNVGKEKK</sequence>
<name>A0ABV1A052_9TELE</name>
<evidence type="ECO:0000313" key="2">
    <source>
        <dbReference type="Proteomes" id="UP001469553"/>
    </source>
</evidence>
<dbReference type="Proteomes" id="UP001469553">
    <property type="component" value="Unassembled WGS sequence"/>
</dbReference>
<comment type="caution">
    <text evidence="1">The sequence shown here is derived from an EMBL/GenBank/DDBJ whole genome shotgun (WGS) entry which is preliminary data.</text>
</comment>
<protein>
    <submittedName>
        <fullName evidence="1">Uncharacterized protein</fullName>
    </submittedName>
</protein>
<keyword evidence="2" id="KW-1185">Reference proteome</keyword>
<accession>A0ABV1A052</accession>
<reference evidence="1 2" key="1">
    <citation type="submission" date="2021-06" db="EMBL/GenBank/DDBJ databases">
        <authorList>
            <person name="Palmer J.M."/>
        </authorList>
    </citation>
    <scope>NUCLEOTIDE SEQUENCE [LARGE SCALE GENOMIC DNA]</scope>
    <source>
        <strain evidence="1 2">AS_MEX2019</strain>
        <tissue evidence="1">Muscle</tissue>
    </source>
</reference>
<proteinExistence type="predicted"/>